<dbReference type="SUPFAM" id="SSF55144">
    <property type="entry name" value="LigT-like"/>
    <property type="match status" value="1"/>
</dbReference>
<dbReference type="InterPro" id="IPR009097">
    <property type="entry name" value="Cyclic_Pdiesterase"/>
</dbReference>
<comment type="caution">
    <text evidence="3">The sequence shown here is derived from an EMBL/GenBank/DDBJ whole genome shotgun (WGS) entry which is preliminary data.</text>
</comment>
<sequence>MRLFLAINLPTEVQNQVAALYLPEIESLRWTPLHQLHITLSYLGELSPNKIDAIIEAIAELTFKPITLTLKDTGFFKSGIYWLGVDENPELINLQNRLCHAMREIGIRLEKRRFKPHVTIARTKQISAPIAQMIEQQSFGFHLEFSTDRFELMSSYLKPDGPEYQSEAEFIP</sequence>
<name>A0ABU9TNS3_9GAMM</name>
<dbReference type="HAMAP" id="MF_01940">
    <property type="entry name" value="RNA_CPDase"/>
    <property type="match status" value="1"/>
</dbReference>
<evidence type="ECO:0000256" key="2">
    <source>
        <dbReference type="HAMAP-Rule" id="MF_01940"/>
    </source>
</evidence>
<feature type="short sequence motif" description="HXTX 2" evidence="2">
    <location>
        <begin position="117"/>
        <end position="120"/>
    </location>
</feature>
<comment type="similarity">
    <text evidence="2">Belongs to the 2H phosphoesterase superfamily. ThpR family.</text>
</comment>
<evidence type="ECO:0000313" key="4">
    <source>
        <dbReference type="Proteomes" id="UP001449225"/>
    </source>
</evidence>
<feature type="short sequence motif" description="HXTX 1" evidence="2">
    <location>
        <begin position="37"/>
        <end position="40"/>
    </location>
</feature>
<evidence type="ECO:0000313" key="3">
    <source>
        <dbReference type="EMBL" id="MEM5535376.1"/>
    </source>
</evidence>
<evidence type="ECO:0000256" key="1">
    <source>
        <dbReference type="ARBA" id="ARBA00022801"/>
    </source>
</evidence>
<comment type="catalytic activity">
    <reaction evidence="2">
        <text>a 3'-end 2',3'-cyclophospho-ribonucleotide-RNA + H2O = a 3'-end 2'-phospho-ribonucleotide-RNA + H(+)</text>
        <dbReference type="Rhea" id="RHEA:11828"/>
        <dbReference type="Rhea" id="RHEA-COMP:10464"/>
        <dbReference type="Rhea" id="RHEA-COMP:17353"/>
        <dbReference type="ChEBI" id="CHEBI:15377"/>
        <dbReference type="ChEBI" id="CHEBI:15378"/>
        <dbReference type="ChEBI" id="CHEBI:83064"/>
        <dbReference type="ChEBI" id="CHEBI:173113"/>
        <dbReference type="EC" id="3.1.4.58"/>
    </reaction>
</comment>
<dbReference type="PANTHER" id="PTHR35561">
    <property type="entry name" value="RNA 2',3'-CYCLIC PHOSPHODIESTERASE"/>
    <property type="match status" value="1"/>
</dbReference>
<protein>
    <recommendedName>
        <fullName evidence="2">RNA 2',3'-cyclic phosphodiesterase</fullName>
        <shortName evidence="2">RNA 2',3'-CPDase</shortName>
        <ecNumber evidence="2">3.1.4.58</ecNumber>
    </recommendedName>
</protein>
<dbReference type="InterPro" id="IPR004175">
    <property type="entry name" value="RNA_CPDase"/>
</dbReference>
<dbReference type="RefSeq" id="WP_342853704.1">
    <property type="nucleotide sequence ID" value="NZ_JBBMRA010000002.1"/>
</dbReference>
<dbReference type="Proteomes" id="UP001449225">
    <property type="component" value="Unassembled WGS sequence"/>
</dbReference>
<dbReference type="Pfam" id="PF13563">
    <property type="entry name" value="2_5_RNA_ligase2"/>
    <property type="match status" value="1"/>
</dbReference>
<feature type="active site" description="Proton acceptor" evidence="2">
    <location>
        <position position="117"/>
    </location>
</feature>
<accession>A0ABU9TNS3</accession>
<dbReference type="PANTHER" id="PTHR35561:SF1">
    <property type="entry name" value="RNA 2',3'-CYCLIC PHOSPHODIESTERASE"/>
    <property type="match status" value="1"/>
</dbReference>
<dbReference type="Gene3D" id="3.90.1140.10">
    <property type="entry name" value="Cyclic phosphodiesterase"/>
    <property type="match status" value="1"/>
</dbReference>
<keyword evidence="4" id="KW-1185">Reference proteome</keyword>
<dbReference type="EMBL" id="JBBMRA010000002">
    <property type="protein sequence ID" value="MEM5535376.1"/>
    <property type="molecule type" value="Genomic_DNA"/>
</dbReference>
<reference evidence="3 4" key="1">
    <citation type="submission" date="2024-03" db="EMBL/GenBank/DDBJ databases">
        <title>Community enrichment and isolation of bacterial strains for fucoidan degradation.</title>
        <authorList>
            <person name="Sichert A."/>
        </authorList>
    </citation>
    <scope>NUCLEOTIDE SEQUENCE [LARGE SCALE GENOMIC DNA]</scope>
    <source>
        <strain evidence="3 4">AS76</strain>
    </source>
</reference>
<proteinExistence type="inferred from homology"/>
<feature type="active site" description="Proton donor" evidence="2">
    <location>
        <position position="37"/>
    </location>
</feature>
<comment type="function">
    <text evidence="2">Hydrolyzes RNA 2',3'-cyclic phosphodiester to an RNA 2'-phosphomonoester.</text>
</comment>
<dbReference type="EC" id="3.1.4.58" evidence="2"/>
<gene>
    <name evidence="3" type="primary">thpR</name>
    <name evidence="3" type="ORF">WNY58_03120</name>
</gene>
<keyword evidence="1 2" id="KW-0378">Hydrolase</keyword>
<organism evidence="3 4">
    <name type="scientific">Neptuniibacter pectenicola</name>
    <dbReference type="NCBI Taxonomy" id="1806669"/>
    <lineage>
        <taxon>Bacteria</taxon>
        <taxon>Pseudomonadati</taxon>
        <taxon>Pseudomonadota</taxon>
        <taxon>Gammaproteobacteria</taxon>
        <taxon>Oceanospirillales</taxon>
        <taxon>Oceanospirillaceae</taxon>
        <taxon>Neptuniibacter</taxon>
    </lineage>
</organism>
<dbReference type="NCBIfam" id="TIGR02258">
    <property type="entry name" value="2_5_ligase"/>
    <property type="match status" value="1"/>
</dbReference>